<dbReference type="Proteomes" id="UP001159363">
    <property type="component" value="Chromosome 1"/>
</dbReference>
<keyword evidence="2" id="KW-1185">Reference proteome</keyword>
<accession>A0ABQ9IEL5</accession>
<proteinExistence type="predicted"/>
<organism evidence="1 2">
    <name type="scientific">Dryococelus australis</name>
    <dbReference type="NCBI Taxonomy" id="614101"/>
    <lineage>
        <taxon>Eukaryota</taxon>
        <taxon>Metazoa</taxon>
        <taxon>Ecdysozoa</taxon>
        <taxon>Arthropoda</taxon>
        <taxon>Hexapoda</taxon>
        <taxon>Insecta</taxon>
        <taxon>Pterygota</taxon>
        <taxon>Neoptera</taxon>
        <taxon>Polyneoptera</taxon>
        <taxon>Phasmatodea</taxon>
        <taxon>Verophasmatodea</taxon>
        <taxon>Anareolatae</taxon>
        <taxon>Phasmatidae</taxon>
        <taxon>Eurycanthinae</taxon>
        <taxon>Dryococelus</taxon>
    </lineage>
</organism>
<comment type="caution">
    <text evidence="1">The sequence shown here is derived from an EMBL/GenBank/DDBJ whole genome shotgun (WGS) entry which is preliminary data.</text>
</comment>
<reference evidence="1 2" key="1">
    <citation type="submission" date="2023-02" db="EMBL/GenBank/DDBJ databases">
        <title>LHISI_Scaffold_Assembly.</title>
        <authorList>
            <person name="Stuart O.P."/>
            <person name="Cleave R."/>
            <person name="Magrath M.J.L."/>
            <person name="Mikheyev A.S."/>
        </authorList>
    </citation>
    <scope>NUCLEOTIDE SEQUENCE [LARGE SCALE GENOMIC DNA]</scope>
    <source>
        <strain evidence="1">Daus_M_001</strain>
        <tissue evidence="1">Leg muscle</tissue>
    </source>
</reference>
<protein>
    <submittedName>
        <fullName evidence="1">Uncharacterized protein</fullName>
    </submittedName>
</protein>
<sequence length="579" mass="63580">MCRARYGLCIYKVHRADDMEVASMAEHDELLQRDSSAVGLCLLPTFVLSFTRASSILVQPPRRTGRCADAHSRRFSSRWLLLSQLVSLLARRLSLKLQSLDHSSTPGSEVRRTSILAGLDLEKLINEASLNGIVIVAKIEVAVAQWVGRSPPTTAISVRYSASSLPDFRMWESCWSMPLATVFSRGTPVSPSCIPAPLHPRVSFHVMPGDDGSRTERPSLGECCLPLGSLHTLKMSEHHVSHWLIAVGGGSDPFSSYVFRAQQHGASAAQRLFALQVHLNARQQTHIFHQGKRTSKQKNANSETVVSFVDQRHHSTRLPREKVRERPPCREWIPVRIDGRRAIIHNLTRAETIWSGIEIVIPEEAISDFVDSCQPLPVASCQSRAVLPRVISSFLAPYATPSLAALATSHTCESWSLQSGITLWRAQFDHLPTLTPQYPFDAGFTIPYRASTIPKITLCLAARAVSLARQSLSFYLFLSHSSLYRCSQLQTPLPLATLSPHSTLSWLVTSLFSPHLSLNVEQFSKLSNCPLGGVSSELGIKLPEGGGGGSLTPDWSNVWSPGLTGRALCLSGAARVPSQ</sequence>
<name>A0ABQ9IEL5_9NEOP</name>
<evidence type="ECO:0000313" key="2">
    <source>
        <dbReference type="Proteomes" id="UP001159363"/>
    </source>
</evidence>
<gene>
    <name evidence="1" type="ORF">PR048_000439</name>
</gene>
<dbReference type="EMBL" id="JARBHB010000001">
    <property type="protein sequence ID" value="KAJ8895114.1"/>
    <property type="molecule type" value="Genomic_DNA"/>
</dbReference>
<evidence type="ECO:0000313" key="1">
    <source>
        <dbReference type="EMBL" id="KAJ8895114.1"/>
    </source>
</evidence>